<dbReference type="AlphaFoldDB" id="A0A9Q0N6D9"/>
<sequence>MKTEYDQMLKSPLILVWTPAVAIVGIMRFIFNKIRKTDKKLADIFLETFGLSLGMSFGATISNAAENLLLWCFCLGTMLSGMLLSSEMFQGFSLQLDILAINNLEELEKSGMEVRVPMDSESVQYFFKSIPQNLRLKDTISHEISDMIANSNTNYAYAILESKFDVLFGNNKDVWHVIERFGHEHLSYKLKILSIFENRMNTMIQRCVDHGIVKYLKEKNKRLLVGIKPGQEKKEKESFSPSRLRQMKYAIKEQFLHETFISTEKGFLTVIEG</sequence>
<comment type="caution">
    <text evidence="2">The sequence shown here is derived from an EMBL/GenBank/DDBJ whole genome shotgun (WGS) entry which is preliminary data.</text>
</comment>
<proteinExistence type="predicted"/>
<feature type="transmembrane region" description="Helical" evidence="1">
    <location>
        <begin position="12"/>
        <end position="31"/>
    </location>
</feature>
<evidence type="ECO:0000256" key="1">
    <source>
        <dbReference type="SAM" id="Phobius"/>
    </source>
</evidence>
<reference evidence="2" key="1">
    <citation type="submission" date="2022-07" db="EMBL/GenBank/DDBJ databases">
        <authorList>
            <person name="Trinca V."/>
            <person name="Uliana J.V.C."/>
            <person name="Torres T.T."/>
            <person name="Ward R.J."/>
            <person name="Monesi N."/>
        </authorList>
    </citation>
    <scope>NUCLEOTIDE SEQUENCE</scope>
    <source>
        <strain evidence="2">HSMRA1968</strain>
        <tissue evidence="2">Whole embryos</tissue>
    </source>
</reference>
<feature type="transmembrane region" description="Helical" evidence="1">
    <location>
        <begin position="43"/>
        <end position="62"/>
    </location>
</feature>
<keyword evidence="1" id="KW-0472">Membrane</keyword>
<dbReference type="EMBL" id="WJQU01000002">
    <property type="protein sequence ID" value="KAJ6643871.1"/>
    <property type="molecule type" value="Genomic_DNA"/>
</dbReference>
<evidence type="ECO:0000313" key="2">
    <source>
        <dbReference type="EMBL" id="KAJ6643871.1"/>
    </source>
</evidence>
<keyword evidence="1" id="KW-1133">Transmembrane helix</keyword>
<organism evidence="2 3">
    <name type="scientific">Pseudolycoriella hygida</name>
    <dbReference type="NCBI Taxonomy" id="35572"/>
    <lineage>
        <taxon>Eukaryota</taxon>
        <taxon>Metazoa</taxon>
        <taxon>Ecdysozoa</taxon>
        <taxon>Arthropoda</taxon>
        <taxon>Hexapoda</taxon>
        <taxon>Insecta</taxon>
        <taxon>Pterygota</taxon>
        <taxon>Neoptera</taxon>
        <taxon>Endopterygota</taxon>
        <taxon>Diptera</taxon>
        <taxon>Nematocera</taxon>
        <taxon>Sciaroidea</taxon>
        <taxon>Sciaridae</taxon>
        <taxon>Pseudolycoriella</taxon>
    </lineage>
</organism>
<accession>A0A9Q0N6D9</accession>
<evidence type="ECO:0000313" key="3">
    <source>
        <dbReference type="Proteomes" id="UP001151699"/>
    </source>
</evidence>
<keyword evidence="3" id="KW-1185">Reference proteome</keyword>
<feature type="transmembrane region" description="Helical" evidence="1">
    <location>
        <begin position="68"/>
        <end position="85"/>
    </location>
</feature>
<dbReference type="OrthoDB" id="8195814at2759"/>
<dbReference type="Proteomes" id="UP001151699">
    <property type="component" value="Chromosome B"/>
</dbReference>
<protein>
    <submittedName>
        <fullName evidence="2">Uncharacterized protein</fullName>
    </submittedName>
</protein>
<name>A0A9Q0N6D9_9DIPT</name>
<gene>
    <name evidence="2" type="ORF">Bhyg_08836</name>
</gene>
<keyword evidence="1" id="KW-0812">Transmembrane</keyword>